<feature type="domain" description="DUF6708" evidence="3">
    <location>
        <begin position="168"/>
        <end position="362"/>
    </location>
</feature>
<keyword evidence="2" id="KW-0472">Membrane</keyword>
<evidence type="ECO:0000259" key="3">
    <source>
        <dbReference type="Pfam" id="PF20455"/>
    </source>
</evidence>
<dbReference type="Proteomes" id="UP000785613">
    <property type="component" value="Unassembled WGS sequence"/>
</dbReference>
<accession>A0ABX0LPH5</accession>
<dbReference type="EMBL" id="VUYU01000021">
    <property type="protein sequence ID" value="NHZ36778.1"/>
    <property type="molecule type" value="Genomic_DNA"/>
</dbReference>
<keyword evidence="5" id="KW-1185">Reference proteome</keyword>
<organism evidence="4 5">
    <name type="scientific">Massilia rubra</name>
    <dbReference type="NCBI Taxonomy" id="2607910"/>
    <lineage>
        <taxon>Bacteria</taxon>
        <taxon>Pseudomonadati</taxon>
        <taxon>Pseudomonadota</taxon>
        <taxon>Betaproteobacteria</taxon>
        <taxon>Burkholderiales</taxon>
        <taxon>Oxalobacteraceae</taxon>
        <taxon>Telluria group</taxon>
        <taxon>Massilia</taxon>
    </lineage>
</organism>
<protein>
    <recommendedName>
        <fullName evidence="3">DUF6708 domain-containing protein</fullName>
    </recommendedName>
</protein>
<proteinExistence type="predicted"/>
<feature type="transmembrane region" description="Helical" evidence="2">
    <location>
        <begin position="138"/>
        <end position="160"/>
    </location>
</feature>
<evidence type="ECO:0000256" key="2">
    <source>
        <dbReference type="SAM" id="Phobius"/>
    </source>
</evidence>
<comment type="caution">
    <text evidence="4">The sequence shown here is derived from an EMBL/GenBank/DDBJ whole genome shotgun (WGS) entry which is preliminary data.</text>
</comment>
<name>A0ABX0LPH5_9BURK</name>
<evidence type="ECO:0000313" key="4">
    <source>
        <dbReference type="EMBL" id="NHZ36778.1"/>
    </source>
</evidence>
<sequence length="384" mass="42860">MTENGKGKGKRNKGQGKRDGAGTAPDPRTFRDHRFGTREATMMFFRWHGDDPDYKGNDAGIAMPALDESVSASPDSGGMVYTVFPDGLVYGDQRWRFSGMGLFLLAILAFFASIHLIIGGTNPFLSFFSTMTDGGTLMFILSLFMVVALLAFSPLMLLMIAEDLIDFRFETSALFDRKAGKVHLFSLRPARRAPWGYRIDSYDWACVRAGIGSVSVAGEQSTQFDFGVTCLVMDAPEGTTIVNRFLLRATNREDHLQPLLDTWEHVRRFMQYEGPTFAHGDGPNFALGRKPLWKHLWTLPEQHMDLTVKMVNAAWREKNPLYLFPAFLGLLTMPGQALVLWWGLLPWFSGLVKPDPVWPRDVLASVGGKALRYAAPNQPDAPGQ</sequence>
<dbReference type="InterPro" id="IPR046554">
    <property type="entry name" value="DUF6708"/>
</dbReference>
<feature type="transmembrane region" description="Helical" evidence="2">
    <location>
        <begin position="100"/>
        <end position="118"/>
    </location>
</feature>
<dbReference type="RefSeq" id="WP_167229034.1">
    <property type="nucleotide sequence ID" value="NZ_VUYU01000021.1"/>
</dbReference>
<gene>
    <name evidence="4" type="ORF">F0185_24745</name>
</gene>
<keyword evidence="2" id="KW-1133">Transmembrane helix</keyword>
<feature type="transmembrane region" description="Helical" evidence="2">
    <location>
        <begin position="321"/>
        <end position="344"/>
    </location>
</feature>
<dbReference type="Pfam" id="PF20455">
    <property type="entry name" value="DUF6708"/>
    <property type="match status" value="1"/>
</dbReference>
<evidence type="ECO:0000313" key="5">
    <source>
        <dbReference type="Proteomes" id="UP000785613"/>
    </source>
</evidence>
<reference evidence="4 5" key="1">
    <citation type="submission" date="2019-09" db="EMBL/GenBank/DDBJ databases">
        <title>Taxonomy of Antarctic Massilia spp.: description of Massilia rubra sp. nov., Massilia aquatica sp. nov., Massilia mucilaginosa sp. nov., Massilia frigida sp. nov. isolated from streams, lakes and regoliths.</title>
        <authorList>
            <person name="Holochova P."/>
            <person name="Sedlacek I."/>
            <person name="Kralova S."/>
            <person name="Maslanova I."/>
            <person name="Busse H.-J."/>
            <person name="Stankova E."/>
            <person name="Vrbovska V."/>
            <person name="Kovarovic V."/>
            <person name="Bartak M."/>
            <person name="Svec P."/>
            <person name="Pantucek R."/>
        </authorList>
    </citation>
    <scope>NUCLEOTIDE SEQUENCE [LARGE SCALE GENOMIC DNA]</scope>
    <source>
        <strain evidence="4 5">CCM 8692</strain>
    </source>
</reference>
<evidence type="ECO:0000256" key="1">
    <source>
        <dbReference type="SAM" id="MobiDB-lite"/>
    </source>
</evidence>
<feature type="region of interest" description="Disordered" evidence="1">
    <location>
        <begin position="1"/>
        <end position="32"/>
    </location>
</feature>
<keyword evidence="2" id="KW-0812">Transmembrane</keyword>